<organism evidence="6 7">
    <name type="scientific">Rhipicephalus microplus</name>
    <name type="common">Cattle tick</name>
    <name type="synonym">Boophilus microplus</name>
    <dbReference type="NCBI Taxonomy" id="6941"/>
    <lineage>
        <taxon>Eukaryota</taxon>
        <taxon>Metazoa</taxon>
        <taxon>Ecdysozoa</taxon>
        <taxon>Arthropoda</taxon>
        <taxon>Chelicerata</taxon>
        <taxon>Arachnida</taxon>
        <taxon>Acari</taxon>
        <taxon>Parasitiformes</taxon>
        <taxon>Ixodida</taxon>
        <taxon>Ixodoidea</taxon>
        <taxon>Ixodidae</taxon>
        <taxon>Rhipicephalinae</taxon>
        <taxon>Rhipicephalus</taxon>
        <taxon>Boophilus</taxon>
    </lineage>
</organism>
<protein>
    <recommendedName>
        <fullName evidence="5">DNA mismatch repair proteins mutS family domain-containing protein</fullName>
    </recommendedName>
</protein>
<evidence type="ECO:0000259" key="5">
    <source>
        <dbReference type="SMART" id="SM00534"/>
    </source>
</evidence>
<dbReference type="InterPro" id="IPR007696">
    <property type="entry name" value="DNA_mismatch_repair_MutS_core"/>
</dbReference>
<dbReference type="GO" id="GO:0030983">
    <property type="term" value="F:mismatched DNA binding"/>
    <property type="evidence" value="ECO:0007669"/>
    <property type="project" value="InterPro"/>
</dbReference>
<dbReference type="Pfam" id="PF00488">
    <property type="entry name" value="MutS_V"/>
    <property type="match status" value="2"/>
</dbReference>
<reference evidence="6" key="2">
    <citation type="submission" date="2021-09" db="EMBL/GenBank/DDBJ databases">
        <authorList>
            <person name="Jia N."/>
            <person name="Wang J."/>
            <person name="Shi W."/>
            <person name="Du L."/>
            <person name="Sun Y."/>
            <person name="Zhan W."/>
            <person name="Jiang J."/>
            <person name="Wang Q."/>
            <person name="Zhang B."/>
            <person name="Ji P."/>
            <person name="Sakyi L.B."/>
            <person name="Cui X."/>
            <person name="Yuan T."/>
            <person name="Jiang B."/>
            <person name="Yang W."/>
            <person name="Lam T.T.-Y."/>
            <person name="Chang Q."/>
            <person name="Ding S."/>
            <person name="Wang X."/>
            <person name="Zhu J."/>
            <person name="Ruan X."/>
            <person name="Zhao L."/>
            <person name="Wei J."/>
            <person name="Que T."/>
            <person name="Du C."/>
            <person name="Cheng J."/>
            <person name="Dai P."/>
            <person name="Han X."/>
            <person name="Huang E."/>
            <person name="Gao Y."/>
            <person name="Liu J."/>
            <person name="Shao H."/>
            <person name="Ye R."/>
            <person name="Li L."/>
            <person name="Wei W."/>
            <person name="Wang X."/>
            <person name="Wang C."/>
            <person name="Huo Q."/>
            <person name="Li W."/>
            <person name="Guo W."/>
            <person name="Chen H."/>
            <person name="Chen S."/>
            <person name="Zhou L."/>
            <person name="Zhou L."/>
            <person name="Ni X."/>
            <person name="Tian J."/>
            <person name="Zhou Y."/>
            <person name="Sheng Y."/>
            <person name="Liu T."/>
            <person name="Pan Y."/>
            <person name="Xia L."/>
            <person name="Li J."/>
            <person name="Zhao F."/>
            <person name="Cao W."/>
        </authorList>
    </citation>
    <scope>NUCLEOTIDE SEQUENCE</scope>
    <source>
        <strain evidence="6">Rmic-2018</strain>
        <tissue evidence="6">Larvae</tissue>
    </source>
</reference>
<dbReference type="Gene3D" id="1.10.1420.10">
    <property type="match status" value="1"/>
</dbReference>
<evidence type="ECO:0000256" key="4">
    <source>
        <dbReference type="ARBA" id="ARBA00023125"/>
    </source>
</evidence>
<name>A0A9J6ELJ8_RHIMP</name>
<dbReference type="InterPro" id="IPR009072">
    <property type="entry name" value="Histone-fold"/>
</dbReference>
<dbReference type="GO" id="GO:0051026">
    <property type="term" value="P:chiasma assembly"/>
    <property type="evidence" value="ECO:0007669"/>
    <property type="project" value="TreeGrafter"/>
</dbReference>
<keyword evidence="4" id="KW-0238">DNA-binding</keyword>
<gene>
    <name evidence="6" type="ORF">HPB51_004604</name>
</gene>
<dbReference type="GO" id="GO:0046982">
    <property type="term" value="F:protein heterodimerization activity"/>
    <property type="evidence" value="ECO:0007669"/>
    <property type="project" value="InterPro"/>
</dbReference>
<dbReference type="EMBL" id="JABSTU010000003">
    <property type="protein sequence ID" value="KAH8035363.1"/>
    <property type="molecule type" value="Genomic_DNA"/>
</dbReference>
<dbReference type="AlphaFoldDB" id="A0A9J6ELJ8"/>
<dbReference type="SUPFAM" id="SSF47113">
    <property type="entry name" value="Histone-fold"/>
    <property type="match status" value="1"/>
</dbReference>
<evidence type="ECO:0000313" key="7">
    <source>
        <dbReference type="Proteomes" id="UP000821866"/>
    </source>
</evidence>
<keyword evidence="3" id="KW-0067">ATP-binding</keyword>
<dbReference type="PANTHER" id="PTHR11361">
    <property type="entry name" value="DNA MISMATCH REPAIR PROTEIN MUTS FAMILY MEMBER"/>
    <property type="match status" value="1"/>
</dbReference>
<feature type="domain" description="DNA mismatch repair proteins mutS family" evidence="5">
    <location>
        <begin position="437"/>
        <end position="601"/>
    </location>
</feature>
<evidence type="ECO:0000256" key="1">
    <source>
        <dbReference type="ARBA" id="ARBA00006271"/>
    </source>
</evidence>
<dbReference type="SMART" id="SM00534">
    <property type="entry name" value="MUTSac"/>
    <property type="match status" value="1"/>
</dbReference>
<evidence type="ECO:0000256" key="3">
    <source>
        <dbReference type="ARBA" id="ARBA00022840"/>
    </source>
</evidence>
<dbReference type="GO" id="GO:0006298">
    <property type="term" value="P:mismatch repair"/>
    <property type="evidence" value="ECO:0007669"/>
    <property type="project" value="InterPro"/>
</dbReference>
<keyword evidence="2" id="KW-0547">Nucleotide-binding</keyword>
<dbReference type="Pfam" id="PF05192">
    <property type="entry name" value="MutS_III"/>
    <property type="match status" value="1"/>
</dbReference>
<accession>A0A9J6ELJ8</accession>
<dbReference type="InterPro" id="IPR000432">
    <property type="entry name" value="DNA_mismatch_repair_MutS_C"/>
</dbReference>
<dbReference type="PANTHER" id="PTHR11361:SF20">
    <property type="entry name" value="MUTS PROTEIN HOMOLOG 5"/>
    <property type="match status" value="1"/>
</dbReference>
<dbReference type="InterPro" id="IPR003958">
    <property type="entry name" value="CBFA_NFYB_domain"/>
</dbReference>
<dbReference type="Gene3D" id="3.40.50.300">
    <property type="entry name" value="P-loop containing nucleotide triphosphate hydrolases"/>
    <property type="match status" value="2"/>
</dbReference>
<dbReference type="GO" id="GO:0005634">
    <property type="term" value="C:nucleus"/>
    <property type="evidence" value="ECO:0007669"/>
    <property type="project" value="TreeGrafter"/>
</dbReference>
<dbReference type="VEuPathDB" id="VectorBase:LOC119181331"/>
<dbReference type="GO" id="GO:0005524">
    <property type="term" value="F:ATP binding"/>
    <property type="evidence" value="ECO:0007669"/>
    <property type="project" value="UniProtKB-KW"/>
</dbReference>
<dbReference type="GO" id="GO:0140664">
    <property type="term" value="F:ATP-dependent DNA damage sensor activity"/>
    <property type="evidence" value="ECO:0007669"/>
    <property type="project" value="InterPro"/>
</dbReference>
<dbReference type="SUPFAM" id="SSF48334">
    <property type="entry name" value="DNA repair protein MutS, domain III"/>
    <property type="match status" value="1"/>
</dbReference>
<dbReference type="VEuPathDB" id="VectorBase:LOC119181836"/>
<comment type="similarity">
    <text evidence="1">Belongs to the DNA mismatch repair MutS family.</text>
</comment>
<dbReference type="InterPro" id="IPR045076">
    <property type="entry name" value="MutS"/>
</dbReference>
<dbReference type="InterPro" id="IPR027417">
    <property type="entry name" value="P-loop_NTPase"/>
</dbReference>
<evidence type="ECO:0000256" key="2">
    <source>
        <dbReference type="ARBA" id="ARBA00022741"/>
    </source>
</evidence>
<proteinExistence type="inferred from homology"/>
<keyword evidence="7" id="KW-1185">Reference proteome</keyword>
<reference evidence="6" key="1">
    <citation type="journal article" date="2020" name="Cell">
        <title>Large-Scale Comparative Analyses of Tick Genomes Elucidate Their Genetic Diversity and Vector Capacities.</title>
        <authorList>
            <consortium name="Tick Genome and Microbiome Consortium (TIGMIC)"/>
            <person name="Jia N."/>
            <person name="Wang J."/>
            <person name="Shi W."/>
            <person name="Du L."/>
            <person name="Sun Y."/>
            <person name="Zhan W."/>
            <person name="Jiang J.F."/>
            <person name="Wang Q."/>
            <person name="Zhang B."/>
            <person name="Ji P."/>
            <person name="Bell-Sakyi L."/>
            <person name="Cui X.M."/>
            <person name="Yuan T.T."/>
            <person name="Jiang B.G."/>
            <person name="Yang W.F."/>
            <person name="Lam T.T."/>
            <person name="Chang Q.C."/>
            <person name="Ding S.J."/>
            <person name="Wang X.J."/>
            <person name="Zhu J.G."/>
            <person name="Ruan X.D."/>
            <person name="Zhao L."/>
            <person name="Wei J.T."/>
            <person name="Ye R.Z."/>
            <person name="Que T.C."/>
            <person name="Du C.H."/>
            <person name="Zhou Y.H."/>
            <person name="Cheng J.X."/>
            <person name="Dai P.F."/>
            <person name="Guo W.B."/>
            <person name="Han X.H."/>
            <person name="Huang E.J."/>
            <person name="Li L.F."/>
            <person name="Wei W."/>
            <person name="Gao Y.C."/>
            <person name="Liu J.Z."/>
            <person name="Shao H.Z."/>
            <person name="Wang X."/>
            <person name="Wang C.C."/>
            <person name="Yang T.C."/>
            <person name="Huo Q.B."/>
            <person name="Li W."/>
            <person name="Chen H.Y."/>
            <person name="Chen S.E."/>
            <person name="Zhou L.G."/>
            <person name="Ni X.B."/>
            <person name="Tian J.H."/>
            <person name="Sheng Y."/>
            <person name="Liu T."/>
            <person name="Pan Y.S."/>
            <person name="Xia L.Y."/>
            <person name="Li J."/>
            <person name="Zhao F."/>
            <person name="Cao W.C."/>
        </authorList>
    </citation>
    <scope>NUCLEOTIDE SEQUENCE</scope>
    <source>
        <strain evidence="6">Rmic-2018</strain>
    </source>
</reference>
<dbReference type="SUPFAM" id="SSF52540">
    <property type="entry name" value="P-loop containing nucleoside triphosphate hydrolases"/>
    <property type="match status" value="1"/>
</dbReference>
<dbReference type="InterPro" id="IPR036187">
    <property type="entry name" value="DNA_mismatch_repair_MutS_sf"/>
</dbReference>
<evidence type="ECO:0000313" key="6">
    <source>
        <dbReference type="EMBL" id="KAH8035363.1"/>
    </source>
</evidence>
<dbReference type="Gene3D" id="1.10.20.10">
    <property type="entry name" value="Histone, subunit A"/>
    <property type="match status" value="1"/>
</dbReference>
<comment type="caution">
    <text evidence="6">The sequence shown here is derived from an EMBL/GenBank/DDBJ whole genome shotgun (WGS) entry which is preliminary data.</text>
</comment>
<dbReference type="CDD" id="cd22929">
    <property type="entry name" value="HFD_POLE4-like"/>
    <property type="match status" value="1"/>
</dbReference>
<sequence length="654" mass="72387">MSASMETEQNAEQDGANNAEKVEKLCRFPLSRVKNIMKLDPDVGLASQEAVFLVAKATELFVASLAKEAYTFTRQAKKKTMQKKDVDSSVEAVEAFAFLEAYEPSRHRLLYLTLPNMPSGLSDEARYVYMASLIDFNATAMVRSAGALINYLSQCKLDCLQSSQDSNLIRGIVTCSLKDRIRISQMTLGCLQIFKEEWHPSVYKFGIAGKEGLSLFGQFNRCRSKVGSRELRKLFCRPTRDLSVLQSRQATVAFFNIPNNQPVVNSLRECLGNVRDVSTFVNVVSIIGICHSSISPECNIDILVKLDFEESQATERFVVNRGIDSTLDEKKRVYNGLPDLLTRIAYGELEKLDPDITDCQVVYLPQFSCDNKSYFKTGTMKNRETEIMHKVQNMILEVAEAFLEAVSACGELDAHPLVESAGSSFVPNAFFSGGPHSKIKIITGPNNCGKSIYLKQVALIVYMAHIGSFVPAESAQIGAVDAILTCMYSEESLLHGLSSFGMQLNQANGIGLVVGTIESFISNSAACPHTLLATHFHTVHDHLPATPHVTYLTFETLRHEGELVYLYQLKEGRASSSYASLVGQAAGLSTDIVGRQQQIMHAFSSKRKLQPQPMTRKEPVWNKALPLVQMLLEADLSTQEGAEELLRNMPAALK</sequence>
<dbReference type="Proteomes" id="UP000821866">
    <property type="component" value="Chromosome 11"/>
</dbReference>
<dbReference type="Pfam" id="PF00808">
    <property type="entry name" value="CBFD_NFYB_HMF"/>
    <property type="match status" value="1"/>
</dbReference>